<protein>
    <submittedName>
        <fullName evidence="9">Uncharacterized protein</fullName>
    </submittedName>
</protein>
<feature type="compositionally biased region" description="Basic and acidic residues" evidence="6">
    <location>
        <begin position="609"/>
        <end position="619"/>
    </location>
</feature>
<dbReference type="SUPFAM" id="SSF54373">
    <property type="entry name" value="FAD-linked reductases, C-terminal domain"/>
    <property type="match status" value="1"/>
</dbReference>
<dbReference type="EMBL" id="CAJPVJ010002266">
    <property type="protein sequence ID" value="CAG2166037.1"/>
    <property type="molecule type" value="Genomic_DNA"/>
</dbReference>
<feature type="region of interest" description="Disordered" evidence="6">
    <location>
        <begin position="599"/>
        <end position="619"/>
    </location>
</feature>
<dbReference type="InterPro" id="IPR007867">
    <property type="entry name" value="GMC_OxRtase_C"/>
</dbReference>
<keyword evidence="4 5" id="KW-0274">FAD</keyword>
<dbReference type="PIRSF" id="PIRSF000137">
    <property type="entry name" value="Alcohol_oxidase"/>
    <property type="match status" value="1"/>
</dbReference>
<dbReference type="Gene3D" id="3.30.560.10">
    <property type="entry name" value="Glucose Oxidase, domain 3"/>
    <property type="match status" value="1"/>
</dbReference>
<dbReference type="Proteomes" id="UP000728032">
    <property type="component" value="Unassembled WGS sequence"/>
</dbReference>
<dbReference type="InterPro" id="IPR000172">
    <property type="entry name" value="GMC_OxRdtase_N"/>
</dbReference>
<evidence type="ECO:0000313" key="9">
    <source>
        <dbReference type="EMBL" id="CAD7646119.1"/>
    </source>
</evidence>
<dbReference type="GO" id="GO:0016614">
    <property type="term" value="F:oxidoreductase activity, acting on CH-OH group of donors"/>
    <property type="evidence" value="ECO:0007669"/>
    <property type="project" value="InterPro"/>
</dbReference>
<sequence>MYAKAPISLIIQMMTVSLVSIERQLNYDSLPSKEWQSEYDYVVIGSGTGGGIVAGRLAENPHNTVLVLEAGVTQRVTSDIPANADGLLDSRIDWRFRTEPQQYFTGVGLDYNMGKLLGGSSSFNGMHYNRGNRRHYDEWAQKYGAVGWSYEELLPYWLKSENNTDPAIVAANPGLHGTTGPLVVSSDLNPRPVIQLHEQAVTEWGFQRVDINGPRQAGTMIAQSNIDAGTRQSVATAYLTPRPKNMDILTEAYVTQILFTKTHEGLTATGVKFDKKGQSHVVTARKEVILSAGMVMTPALLMLSGIGHKEHLDKVGIDTLVDLPVGDNIQDHPASTIHTIIDPRITGPPGAGLNTQQLFQLFHNGTGPLSRGTNSMTYLSSAHNPDPEWPNIFFYSTARFNGDLAVMVNEFPSNTAAWREYFGVYNRTFILESSPHLFICRSYGTVRLASKDPYAHPIIDPRMLSDPQDYAEMVEITRFVLKFLLTSSFAKWIQFTPNPIPGCQYCPKEVPLWECDQYINCLIRMTGKSGYHYGGGARMGDPKRPDTVVDPRLRVKQVSRLRVCDASVMPALPNSNTNAAVIAIGEKCADMIGQDNGGHGGNRGLRVSATHDTEYGYNG</sequence>
<dbReference type="SUPFAM" id="SSF51905">
    <property type="entry name" value="FAD/NAD(P)-binding domain"/>
    <property type="match status" value="1"/>
</dbReference>
<dbReference type="EMBL" id="OC917091">
    <property type="protein sequence ID" value="CAD7646119.1"/>
    <property type="molecule type" value="Genomic_DNA"/>
</dbReference>
<dbReference type="AlphaFoldDB" id="A0A7R9LRZ5"/>
<comment type="cofactor">
    <cofactor evidence="1 5">
        <name>FAD</name>
        <dbReference type="ChEBI" id="CHEBI:57692"/>
    </cofactor>
</comment>
<organism evidence="9">
    <name type="scientific">Oppiella nova</name>
    <dbReference type="NCBI Taxonomy" id="334625"/>
    <lineage>
        <taxon>Eukaryota</taxon>
        <taxon>Metazoa</taxon>
        <taxon>Ecdysozoa</taxon>
        <taxon>Arthropoda</taxon>
        <taxon>Chelicerata</taxon>
        <taxon>Arachnida</taxon>
        <taxon>Acari</taxon>
        <taxon>Acariformes</taxon>
        <taxon>Sarcoptiformes</taxon>
        <taxon>Oribatida</taxon>
        <taxon>Brachypylina</taxon>
        <taxon>Oppioidea</taxon>
        <taxon>Oppiidae</taxon>
        <taxon>Oppiella</taxon>
    </lineage>
</organism>
<evidence type="ECO:0000259" key="7">
    <source>
        <dbReference type="Pfam" id="PF00732"/>
    </source>
</evidence>
<gene>
    <name evidence="9" type="ORF">ONB1V03_LOCUS5566</name>
</gene>
<evidence type="ECO:0000256" key="2">
    <source>
        <dbReference type="ARBA" id="ARBA00010790"/>
    </source>
</evidence>
<dbReference type="Pfam" id="PF00732">
    <property type="entry name" value="GMC_oxred_N"/>
    <property type="match status" value="1"/>
</dbReference>
<accession>A0A7R9LRZ5</accession>
<evidence type="ECO:0000256" key="1">
    <source>
        <dbReference type="ARBA" id="ARBA00001974"/>
    </source>
</evidence>
<feature type="domain" description="Glucose-methanol-choline oxidoreductase N-terminal" evidence="7">
    <location>
        <begin position="112"/>
        <end position="334"/>
    </location>
</feature>
<dbReference type="InterPro" id="IPR012132">
    <property type="entry name" value="GMC_OxRdtase"/>
</dbReference>
<keyword evidence="10" id="KW-1185">Reference proteome</keyword>
<evidence type="ECO:0000256" key="5">
    <source>
        <dbReference type="PIRSR" id="PIRSR000137-2"/>
    </source>
</evidence>
<dbReference type="PANTHER" id="PTHR11552:SF147">
    <property type="entry name" value="CHOLINE DEHYDROGENASE, MITOCHONDRIAL"/>
    <property type="match status" value="1"/>
</dbReference>
<proteinExistence type="inferred from homology"/>
<evidence type="ECO:0000259" key="8">
    <source>
        <dbReference type="Pfam" id="PF05199"/>
    </source>
</evidence>
<name>A0A7R9LRZ5_9ACAR</name>
<dbReference type="GO" id="GO:0050660">
    <property type="term" value="F:flavin adenine dinucleotide binding"/>
    <property type="evidence" value="ECO:0007669"/>
    <property type="project" value="InterPro"/>
</dbReference>
<feature type="non-terminal residue" evidence="9">
    <location>
        <position position="1"/>
    </location>
</feature>
<dbReference type="OrthoDB" id="269227at2759"/>
<dbReference type="InterPro" id="IPR036188">
    <property type="entry name" value="FAD/NAD-bd_sf"/>
</dbReference>
<evidence type="ECO:0000256" key="3">
    <source>
        <dbReference type="ARBA" id="ARBA00022630"/>
    </source>
</evidence>
<evidence type="ECO:0000256" key="4">
    <source>
        <dbReference type="ARBA" id="ARBA00022827"/>
    </source>
</evidence>
<dbReference type="Gene3D" id="3.50.50.60">
    <property type="entry name" value="FAD/NAD(P)-binding domain"/>
    <property type="match status" value="1"/>
</dbReference>
<feature type="binding site" evidence="5">
    <location>
        <position position="254"/>
    </location>
    <ligand>
        <name>FAD</name>
        <dbReference type="ChEBI" id="CHEBI:57692"/>
    </ligand>
</feature>
<reference evidence="9" key="1">
    <citation type="submission" date="2020-11" db="EMBL/GenBank/DDBJ databases">
        <authorList>
            <person name="Tran Van P."/>
        </authorList>
    </citation>
    <scope>NUCLEOTIDE SEQUENCE</scope>
</reference>
<evidence type="ECO:0000256" key="6">
    <source>
        <dbReference type="SAM" id="MobiDB-lite"/>
    </source>
</evidence>
<comment type="similarity">
    <text evidence="2">Belongs to the GMC oxidoreductase family.</text>
</comment>
<feature type="domain" description="Glucose-methanol-choline oxidoreductase C-terminal" evidence="8">
    <location>
        <begin position="441"/>
        <end position="585"/>
    </location>
</feature>
<keyword evidence="3" id="KW-0285">Flavoprotein</keyword>
<dbReference type="PANTHER" id="PTHR11552">
    <property type="entry name" value="GLUCOSE-METHANOL-CHOLINE GMC OXIDOREDUCTASE"/>
    <property type="match status" value="1"/>
</dbReference>
<evidence type="ECO:0000313" key="10">
    <source>
        <dbReference type="Proteomes" id="UP000728032"/>
    </source>
</evidence>
<dbReference type="Pfam" id="PF05199">
    <property type="entry name" value="GMC_oxred_C"/>
    <property type="match status" value="1"/>
</dbReference>